<reference evidence="1 2" key="1">
    <citation type="submission" date="2021-06" db="EMBL/GenBank/DDBJ databases">
        <authorList>
            <person name="Kallberg Y."/>
            <person name="Tangrot J."/>
            <person name="Rosling A."/>
        </authorList>
    </citation>
    <scope>NUCLEOTIDE SEQUENCE [LARGE SCALE GENOMIC DNA]</scope>
    <source>
        <strain evidence="1 2">120-4 pot B 10/14</strain>
    </source>
</reference>
<proteinExistence type="predicted"/>
<evidence type="ECO:0000313" key="2">
    <source>
        <dbReference type="Proteomes" id="UP000789901"/>
    </source>
</evidence>
<sequence length="177" mass="21045">LTKMLPKQLDYANWSSVCEILLKYDWLTIKISIKSIVKEKTGRRNKKKDIPNIQSIRDKDPKGYSYKTNCINGIETKIELLDKCRIDKKEKKNERDSLANINKICEKSDKKIGDPYELNNDISLDIEFANRILDDEERNNRRFYEQLYLNLVISSNRLKHIIFESQLELITWVFELE</sequence>
<protein>
    <submittedName>
        <fullName evidence="1">5213_t:CDS:1</fullName>
    </submittedName>
</protein>
<comment type="caution">
    <text evidence="1">The sequence shown here is derived from an EMBL/GenBank/DDBJ whole genome shotgun (WGS) entry which is preliminary data.</text>
</comment>
<keyword evidence="2" id="KW-1185">Reference proteome</keyword>
<gene>
    <name evidence="1" type="ORF">GMARGA_LOCUS26934</name>
</gene>
<name>A0ABN7W5S0_GIGMA</name>
<accession>A0ABN7W5S0</accession>
<evidence type="ECO:0000313" key="1">
    <source>
        <dbReference type="EMBL" id="CAG8817949.1"/>
    </source>
</evidence>
<organism evidence="1 2">
    <name type="scientific">Gigaspora margarita</name>
    <dbReference type="NCBI Taxonomy" id="4874"/>
    <lineage>
        <taxon>Eukaryota</taxon>
        <taxon>Fungi</taxon>
        <taxon>Fungi incertae sedis</taxon>
        <taxon>Mucoromycota</taxon>
        <taxon>Glomeromycotina</taxon>
        <taxon>Glomeromycetes</taxon>
        <taxon>Diversisporales</taxon>
        <taxon>Gigasporaceae</taxon>
        <taxon>Gigaspora</taxon>
    </lineage>
</organism>
<dbReference type="Proteomes" id="UP000789901">
    <property type="component" value="Unassembled WGS sequence"/>
</dbReference>
<feature type="non-terminal residue" evidence="1">
    <location>
        <position position="1"/>
    </location>
</feature>
<feature type="non-terminal residue" evidence="1">
    <location>
        <position position="177"/>
    </location>
</feature>
<dbReference type="EMBL" id="CAJVQB010032163">
    <property type="protein sequence ID" value="CAG8817949.1"/>
    <property type="molecule type" value="Genomic_DNA"/>
</dbReference>